<dbReference type="Pfam" id="PF00834">
    <property type="entry name" value="Ribul_P_3_epim"/>
    <property type="match status" value="1"/>
</dbReference>
<dbReference type="GO" id="GO:0016857">
    <property type="term" value="F:racemase and epimerase activity, acting on carbohydrates and derivatives"/>
    <property type="evidence" value="ECO:0007669"/>
    <property type="project" value="InterPro"/>
</dbReference>
<proteinExistence type="predicted"/>
<dbReference type="InterPro" id="IPR011060">
    <property type="entry name" value="RibuloseP-bd_barrel"/>
</dbReference>
<dbReference type="EMBL" id="PJNW01000016">
    <property type="protein sequence ID" value="PKR87736.1"/>
    <property type="molecule type" value="Genomic_DNA"/>
</dbReference>
<dbReference type="Proteomes" id="UP000233491">
    <property type="component" value="Unassembled WGS sequence"/>
</dbReference>
<reference evidence="3 4" key="1">
    <citation type="submission" date="2017-12" db="EMBL/GenBank/DDBJ databases">
        <title>Anaerobic carbon monoxide metabolism by Pleomorphomonas carboxyditropha sp. nov., a new mesophilic hydrogenogenic carboxidotroph.</title>
        <authorList>
            <person name="Esquivel-Elizondo S."/>
            <person name="Krajmalnik-Brown R."/>
        </authorList>
    </citation>
    <scope>NUCLEOTIDE SEQUENCE [LARGE SCALE GENOMIC DNA]</scope>
    <source>
        <strain evidence="3 4">R5-392</strain>
    </source>
</reference>
<sequence>MNRPAAGWIDRLPTDHLITEFSMWSSDLLRIADEVARIEPYANVIHIDASDGVFADTLLMFPEIVARIRSITDKPIHVHLMVGEPALINQINQFAAAGADAISIHAENTLLTDSGIARINELGLVAGVVLKVDTPVAKLIRHLPRVQLVTLFGAGIGEREGISQSATQRLEEARKYIAGVPSDHRIVLVADGAIREDTVPLLRKAGAQAIVAGKLVFDAPDLGKRMEWLKSL</sequence>
<dbReference type="Gene3D" id="3.20.20.70">
    <property type="entry name" value="Aldolase class I"/>
    <property type="match status" value="1"/>
</dbReference>
<evidence type="ECO:0000313" key="4">
    <source>
        <dbReference type="Proteomes" id="UP000233491"/>
    </source>
</evidence>
<accession>A0A1I4TWM9</accession>
<gene>
    <name evidence="3" type="ORF">CXZ10_18595</name>
</gene>
<keyword evidence="2" id="KW-0413">Isomerase</keyword>
<evidence type="ECO:0000313" key="3">
    <source>
        <dbReference type="EMBL" id="PKR87736.1"/>
    </source>
</evidence>
<protein>
    <submittedName>
        <fullName evidence="3">D-allulose-6-phosphate 3-epimerase</fullName>
    </submittedName>
</protein>
<dbReference type="InterPro" id="IPR000056">
    <property type="entry name" value="Ribul_P_3_epim-like"/>
</dbReference>
<name>A0A1I4TWM9_9HYPH</name>
<comment type="caution">
    <text evidence="3">The sequence shown here is derived from an EMBL/GenBank/DDBJ whole genome shotgun (WGS) entry which is preliminary data.</text>
</comment>
<dbReference type="GO" id="GO:0046872">
    <property type="term" value="F:metal ion binding"/>
    <property type="evidence" value="ECO:0007669"/>
    <property type="project" value="UniProtKB-KW"/>
</dbReference>
<evidence type="ECO:0000256" key="1">
    <source>
        <dbReference type="ARBA" id="ARBA00022723"/>
    </source>
</evidence>
<keyword evidence="4" id="KW-1185">Reference proteome</keyword>
<evidence type="ECO:0000256" key="2">
    <source>
        <dbReference type="ARBA" id="ARBA00023235"/>
    </source>
</evidence>
<dbReference type="OrthoDB" id="9805554at2"/>
<dbReference type="PANTHER" id="PTHR11749">
    <property type="entry name" value="RIBULOSE-5-PHOSPHATE-3-EPIMERASE"/>
    <property type="match status" value="1"/>
</dbReference>
<dbReference type="InterPro" id="IPR013785">
    <property type="entry name" value="Aldolase_TIM"/>
</dbReference>
<dbReference type="RefSeq" id="WP_101290859.1">
    <property type="nucleotide sequence ID" value="NZ_FOUQ01000006.1"/>
</dbReference>
<keyword evidence="1" id="KW-0479">Metal-binding</keyword>
<organism evidence="3 4">
    <name type="scientific">Pleomorphomonas diazotrophica</name>
    <dbReference type="NCBI Taxonomy" id="1166257"/>
    <lineage>
        <taxon>Bacteria</taxon>
        <taxon>Pseudomonadati</taxon>
        <taxon>Pseudomonadota</taxon>
        <taxon>Alphaproteobacteria</taxon>
        <taxon>Hyphomicrobiales</taxon>
        <taxon>Pleomorphomonadaceae</taxon>
        <taxon>Pleomorphomonas</taxon>
    </lineage>
</organism>
<dbReference type="SUPFAM" id="SSF51366">
    <property type="entry name" value="Ribulose-phoshate binding barrel"/>
    <property type="match status" value="1"/>
</dbReference>
<dbReference type="AlphaFoldDB" id="A0A1I4TWM9"/>
<dbReference type="GO" id="GO:0005975">
    <property type="term" value="P:carbohydrate metabolic process"/>
    <property type="evidence" value="ECO:0007669"/>
    <property type="project" value="InterPro"/>
</dbReference>